<evidence type="ECO:0000256" key="3">
    <source>
        <dbReference type="ARBA" id="ARBA00022989"/>
    </source>
</evidence>
<dbReference type="Proteomes" id="UP000693981">
    <property type="component" value="Unassembled WGS sequence"/>
</dbReference>
<dbReference type="InterPro" id="IPR020846">
    <property type="entry name" value="MFS_dom"/>
</dbReference>
<evidence type="ECO:0000313" key="8">
    <source>
        <dbReference type="Proteomes" id="UP000693981"/>
    </source>
</evidence>
<evidence type="ECO:0000256" key="2">
    <source>
        <dbReference type="ARBA" id="ARBA00022692"/>
    </source>
</evidence>
<dbReference type="AlphaFoldDB" id="A0A8T1V732"/>
<reference evidence="7" key="1">
    <citation type="submission" date="2021-02" db="EMBL/GenBank/DDBJ databases">
        <authorList>
            <person name="Palmer J.M."/>
        </authorList>
    </citation>
    <scope>NUCLEOTIDE SEQUENCE</scope>
    <source>
        <strain evidence="7">SCRP23</strain>
    </source>
</reference>
<dbReference type="OrthoDB" id="104665at2759"/>
<accession>A0A8T1V732</accession>
<feature type="transmembrane region" description="Helical" evidence="5">
    <location>
        <begin position="29"/>
        <end position="52"/>
    </location>
</feature>
<proteinExistence type="predicted"/>
<organism evidence="7 8">
    <name type="scientific">Phytophthora boehmeriae</name>
    <dbReference type="NCBI Taxonomy" id="109152"/>
    <lineage>
        <taxon>Eukaryota</taxon>
        <taxon>Sar</taxon>
        <taxon>Stramenopiles</taxon>
        <taxon>Oomycota</taxon>
        <taxon>Peronosporomycetes</taxon>
        <taxon>Peronosporales</taxon>
        <taxon>Peronosporaceae</taxon>
        <taxon>Phytophthora</taxon>
    </lineage>
</organism>
<evidence type="ECO:0000259" key="6">
    <source>
        <dbReference type="PROSITE" id="PS50850"/>
    </source>
</evidence>
<evidence type="ECO:0000256" key="4">
    <source>
        <dbReference type="ARBA" id="ARBA00023136"/>
    </source>
</evidence>
<dbReference type="GO" id="GO:0016020">
    <property type="term" value="C:membrane"/>
    <property type="evidence" value="ECO:0007669"/>
    <property type="project" value="UniProtKB-SubCell"/>
</dbReference>
<dbReference type="EMBL" id="JAGDFL010001690">
    <property type="protein sequence ID" value="KAG7375384.1"/>
    <property type="molecule type" value="Genomic_DNA"/>
</dbReference>
<evidence type="ECO:0000313" key="7">
    <source>
        <dbReference type="EMBL" id="KAG7375384.1"/>
    </source>
</evidence>
<protein>
    <recommendedName>
        <fullName evidence="6">Major facilitator superfamily (MFS) profile domain-containing protein</fullName>
    </recommendedName>
</protein>
<dbReference type="PROSITE" id="PS50850">
    <property type="entry name" value="MFS"/>
    <property type="match status" value="1"/>
</dbReference>
<evidence type="ECO:0000256" key="1">
    <source>
        <dbReference type="ARBA" id="ARBA00004141"/>
    </source>
</evidence>
<comment type="caution">
    <text evidence="7">The sequence shown here is derived from an EMBL/GenBank/DDBJ whole genome shotgun (WGS) entry which is preliminary data.</text>
</comment>
<name>A0A8T1V732_9STRA</name>
<keyword evidence="3 5" id="KW-1133">Transmembrane helix</keyword>
<feature type="non-terminal residue" evidence="7">
    <location>
        <position position="59"/>
    </location>
</feature>
<keyword evidence="8" id="KW-1185">Reference proteome</keyword>
<dbReference type="InterPro" id="IPR005828">
    <property type="entry name" value="MFS_sugar_transport-like"/>
</dbReference>
<sequence>MISGIASGTATGTLGAYTNKLSPPHMRNILGLGLQISVTIGILFPAICFFFANTSSGWR</sequence>
<dbReference type="Pfam" id="PF00083">
    <property type="entry name" value="Sugar_tr"/>
    <property type="match status" value="1"/>
</dbReference>
<evidence type="ECO:0000256" key="5">
    <source>
        <dbReference type="SAM" id="Phobius"/>
    </source>
</evidence>
<comment type="subcellular location">
    <subcellularLocation>
        <location evidence="1">Membrane</location>
        <topology evidence="1">Multi-pass membrane protein</topology>
    </subcellularLocation>
</comment>
<dbReference type="GO" id="GO:0022857">
    <property type="term" value="F:transmembrane transporter activity"/>
    <property type="evidence" value="ECO:0007669"/>
    <property type="project" value="InterPro"/>
</dbReference>
<keyword evidence="4 5" id="KW-0472">Membrane</keyword>
<gene>
    <name evidence="7" type="ORF">PHYBOEH_002677</name>
</gene>
<feature type="domain" description="Major facilitator superfamily (MFS) profile" evidence="6">
    <location>
        <begin position="1"/>
        <end position="59"/>
    </location>
</feature>
<keyword evidence="2 5" id="KW-0812">Transmembrane</keyword>